<name>A0A8J6B0K3_9EUKA</name>
<organism evidence="1 2">
    <name type="scientific">Carpediemonas membranifera</name>
    <dbReference type="NCBI Taxonomy" id="201153"/>
    <lineage>
        <taxon>Eukaryota</taxon>
        <taxon>Metamonada</taxon>
        <taxon>Carpediemonas-like organisms</taxon>
        <taxon>Carpediemonas</taxon>
    </lineage>
</organism>
<keyword evidence="2" id="KW-1185">Reference proteome</keyword>
<proteinExistence type="predicted"/>
<evidence type="ECO:0000313" key="1">
    <source>
        <dbReference type="EMBL" id="KAG9391684.1"/>
    </source>
</evidence>
<dbReference type="Proteomes" id="UP000717585">
    <property type="component" value="Unassembled WGS sequence"/>
</dbReference>
<dbReference type="AlphaFoldDB" id="A0A8J6B0K3"/>
<evidence type="ECO:0000313" key="2">
    <source>
        <dbReference type="Proteomes" id="UP000717585"/>
    </source>
</evidence>
<protein>
    <submittedName>
        <fullName evidence="1">Uncharacterized protein</fullName>
    </submittedName>
</protein>
<reference evidence="1" key="1">
    <citation type="submission" date="2021-05" db="EMBL/GenBank/DDBJ databases">
        <title>A free-living protist that lacks canonical eukaryotic 1 DNA replication and segregation systems.</title>
        <authorList>
            <person name="Salas-Leiva D.E."/>
            <person name="Tromer E.C."/>
            <person name="Curtis B.A."/>
            <person name="Jerlstrom-Hultqvist J."/>
            <person name="Kolisko M."/>
            <person name="Yi Z."/>
            <person name="Salas-Leiva J.S."/>
            <person name="Gallot-Lavallee L."/>
            <person name="Kops G.J.P.L."/>
            <person name="Archibald J.M."/>
            <person name="Simpson A.G.B."/>
            <person name="Roger A.J."/>
        </authorList>
    </citation>
    <scope>NUCLEOTIDE SEQUENCE</scope>
    <source>
        <strain evidence="1">BICM</strain>
    </source>
</reference>
<comment type="caution">
    <text evidence="1">The sequence shown here is derived from an EMBL/GenBank/DDBJ whole genome shotgun (WGS) entry which is preliminary data.</text>
</comment>
<accession>A0A8J6B0K3</accession>
<sequence length="173" mass="19351">MNVELADGEDLPKFYSAVNIATRDGIIANNDVHHHLYTGRLFEMMPGETGHTRVNAPTVSWAFGLGSFLVILAPPRGIYVLDRTQWQDIQFDQTPPEYFMCARDGYFTQCPRWEQFEESVPLWHKDDLLRDAVSLGCVLVTPVGHVAAGRVRQFIVGPDCVDSAMFCATASES</sequence>
<gene>
    <name evidence="1" type="ORF">J8273_6460</name>
</gene>
<dbReference type="EMBL" id="JAHDYR010000053">
    <property type="protein sequence ID" value="KAG9391684.1"/>
    <property type="molecule type" value="Genomic_DNA"/>
</dbReference>